<evidence type="ECO:0000256" key="8">
    <source>
        <dbReference type="ARBA" id="ARBA00023180"/>
    </source>
</evidence>
<evidence type="ECO:0000256" key="2">
    <source>
        <dbReference type="ARBA" id="ARBA00004589"/>
    </source>
</evidence>
<evidence type="ECO:0000256" key="4">
    <source>
        <dbReference type="ARBA" id="ARBA00022622"/>
    </source>
</evidence>
<dbReference type="GO" id="GO:0042124">
    <property type="term" value="F:1,3-beta-glucanosyltransferase activity"/>
    <property type="evidence" value="ECO:0007669"/>
    <property type="project" value="TreeGrafter"/>
</dbReference>
<comment type="function">
    <text evidence="10">Splits internally a 1,3-beta-glucan molecule and transfers the newly generated reducing end (the donor) to the non-reducing end of another 1,3-beta-glucan molecule (the acceptor) forming a 1,3-beta linkage, resulting in the elongation of 1,3-beta-glucan chains in the cell wall.</text>
</comment>
<keyword evidence="12" id="KW-0812">Transmembrane</keyword>
<comment type="similarity">
    <text evidence="3 10">Belongs to the glycosyl hydrolase 72 family.</text>
</comment>
<dbReference type="STRING" id="1890683.A0A427YWH0"/>
<keyword evidence="9 10" id="KW-0449">Lipoprotein</keyword>
<protein>
    <recommendedName>
        <fullName evidence="10">1,3-beta-glucanosyltransferase</fullName>
        <ecNumber evidence="10">2.4.1.-</ecNumber>
    </recommendedName>
</protein>
<keyword evidence="15" id="KW-1185">Reference proteome</keyword>
<keyword evidence="12" id="KW-1133">Transmembrane helix</keyword>
<evidence type="ECO:0000256" key="6">
    <source>
        <dbReference type="ARBA" id="ARBA00023136"/>
    </source>
</evidence>
<feature type="signal peptide" evidence="10">
    <location>
        <begin position="1"/>
        <end position="18"/>
    </location>
</feature>
<evidence type="ECO:0000256" key="12">
    <source>
        <dbReference type="SAM" id="Phobius"/>
    </source>
</evidence>
<name>A0A427YWH0_9TREE</name>
<evidence type="ECO:0000256" key="5">
    <source>
        <dbReference type="ARBA" id="ARBA00022729"/>
    </source>
</evidence>
<keyword evidence="10 14" id="KW-0808">Transferase</keyword>
<evidence type="ECO:0000256" key="1">
    <source>
        <dbReference type="ARBA" id="ARBA00004196"/>
    </source>
</evidence>
<comment type="subcellular location">
    <subcellularLocation>
        <location evidence="1">Cell envelope</location>
    </subcellularLocation>
    <subcellularLocation>
        <location evidence="10">Cell membrane</location>
        <topology evidence="10">Lipid-anchor</topology>
        <topology evidence="10">GPI-anchor</topology>
    </subcellularLocation>
    <subcellularLocation>
        <location evidence="2">Membrane</location>
        <topology evidence="2">Lipid-anchor</topology>
        <topology evidence="2">GPI-anchor</topology>
    </subcellularLocation>
</comment>
<keyword evidence="5 10" id="KW-0732">Signal</keyword>
<evidence type="ECO:0000313" key="14">
    <source>
        <dbReference type="EMBL" id="RSH95483.1"/>
    </source>
</evidence>
<dbReference type="Pfam" id="PF03198">
    <property type="entry name" value="Glyco_hydro_72"/>
    <property type="match status" value="1"/>
</dbReference>
<dbReference type="InterPro" id="IPR017853">
    <property type="entry name" value="GH"/>
</dbReference>
<feature type="transmembrane region" description="Helical" evidence="12">
    <location>
        <begin position="604"/>
        <end position="630"/>
    </location>
</feature>
<dbReference type="FunFam" id="3.20.20.80:FF:000178">
    <property type="entry name" value="1,3-beta-glucanosyltransferase"/>
    <property type="match status" value="1"/>
</dbReference>
<evidence type="ECO:0000256" key="7">
    <source>
        <dbReference type="ARBA" id="ARBA00023157"/>
    </source>
</evidence>
<comment type="caution">
    <text evidence="14">The sequence shown here is derived from an EMBL/GenBank/DDBJ whole genome shotgun (WGS) entry which is preliminary data.</text>
</comment>
<dbReference type="SUPFAM" id="SSF51445">
    <property type="entry name" value="(Trans)glycosidases"/>
    <property type="match status" value="1"/>
</dbReference>
<evidence type="ECO:0000313" key="15">
    <source>
        <dbReference type="Proteomes" id="UP000279259"/>
    </source>
</evidence>
<dbReference type="PANTHER" id="PTHR31468">
    <property type="entry name" value="1,3-BETA-GLUCANOSYLTRANSFERASE GAS1"/>
    <property type="match status" value="1"/>
</dbReference>
<dbReference type="Gene3D" id="3.20.20.80">
    <property type="entry name" value="Glycosidases"/>
    <property type="match status" value="1"/>
</dbReference>
<dbReference type="AlphaFoldDB" id="A0A427YWH0"/>
<evidence type="ECO:0000259" key="13">
    <source>
        <dbReference type="SMART" id="SM00768"/>
    </source>
</evidence>
<keyword evidence="7" id="KW-1015">Disulfide bond</keyword>
<evidence type="ECO:0000256" key="9">
    <source>
        <dbReference type="ARBA" id="ARBA00023288"/>
    </source>
</evidence>
<evidence type="ECO:0000256" key="11">
    <source>
        <dbReference type="SAM" id="MobiDB-lite"/>
    </source>
</evidence>
<gene>
    <name evidence="14" type="primary">GAS1</name>
    <name evidence="14" type="ORF">EHS25_000575</name>
</gene>
<dbReference type="SMART" id="SM00768">
    <property type="entry name" value="X8"/>
    <property type="match status" value="1"/>
</dbReference>
<dbReference type="GO" id="GO:0031505">
    <property type="term" value="P:fungal-type cell wall organization"/>
    <property type="evidence" value="ECO:0007669"/>
    <property type="project" value="TreeGrafter"/>
</dbReference>
<dbReference type="Proteomes" id="UP000279259">
    <property type="component" value="Unassembled WGS sequence"/>
</dbReference>
<dbReference type="GO" id="GO:0098552">
    <property type="term" value="C:side of membrane"/>
    <property type="evidence" value="ECO:0007669"/>
    <property type="project" value="UniProtKB-KW"/>
</dbReference>
<reference evidence="14 15" key="1">
    <citation type="submission" date="2018-11" db="EMBL/GenBank/DDBJ databases">
        <title>Genome sequence of Saitozyma podzolica DSM 27192.</title>
        <authorList>
            <person name="Aliyu H."/>
            <person name="Gorte O."/>
            <person name="Ochsenreither K."/>
        </authorList>
    </citation>
    <scope>NUCLEOTIDE SEQUENCE [LARGE SCALE GENOMIC DNA]</scope>
    <source>
        <strain evidence="14 15">DSM 27192</strain>
    </source>
</reference>
<keyword evidence="6 10" id="KW-0472">Membrane</keyword>
<organism evidence="14 15">
    <name type="scientific">Saitozyma podzolica</name>
    <dbReference type="NCBI Taxonomy" id="1890683"/>
    <lineage>
        <taxon>Eukaryota</taxon>
        <taxon>Fungi</taxon>
        <taxon>Dikarya</taxon>
        <taxon>Basidiomycota</taxon>
        <taxon>Agaricomycotina</taxon>
        <taxon>Tremellomycetes</taxon>
        <taxon>Tremellales</taxon>
        <taxon>Trimorphomycetaceae</taxon>
        <taxon>Saitozyma</taxon>
    </lineage>
</organism>
<dbReference type="EC" id="2.4.1.-" evidence="10"/>
<evidence type="ECO:0000256" key="3">
    <source>
        <dbReference type="ARBA" id="ARBA00007528"/>
    </source>
</evidence>
<sequence>MRISLWAAALAVVQGVQSLPQITRTGKYLYDPSGNRFSIKVGGETGMREAKDELVLGMGRRRPERGQAGGGTTGGRDASVRKVEEGQQNDFQVQEGREALTLTPTGVAYQPEGAVAANSSANAANGGFPEPSSYVDPLSSSQNCTRDIPYLTQLGVNAVRVYSVNSSLNHDACMSALSAAGIYVMLDISLPLNGSIDRASPAWSTNLLDEYTTTINAFLKYDNVLAFNIGNEVVNLVSNTNAAPFVKAAARDIKAYLKGVGSKALVGYSAVDGDAAFRNTLAEYMTCGDDTVRVDIYGLNNYEWCGNENVNSSNWNVITQGFSNLPVATYMSEYGCITSPPRLWTEVPALFSSPVSDVFSGGMAFSYFPTSDGYGMVTFSADGQTVTVSADYTRLSTQYNATKTPTTPSQSSASSAAPGALTCPSVNATLLASSTLPPTPDESVCNCVNQNALACRVTQTSASEPNVVGALTDYACSLLGSTNSGASCDAIGGNGTSGTYGSLSMCSPAIKLSYAMSAYYEYNPVDSSCDFSGNATLNPNKPNTAQDASTAASSCLASQPSGGVYTPTPTSSVAASTSASGAASASGTSRSGSNSSSSAGEARYGIGALAQGWIGGVVGVLGVFIGGAVLL</sequence>
<keyword evidence="8" id="KW-0325">Glycoprotein</keyword>
<feature type="region of interest" description="Disordered" evidence="11">
    <location>
        <begin position="59"/>
        <end position="80"/>
    </location>
</feature>
<feature type="domain" description="X8" evidence="13">
    <location>
        <begin position="453"/>
        <end position="557"/>
    </location>
</feature>
<dbReference type="InterPro" id="IPR004886">
    <property type="entry name" value="Glucanosyltransferase"/>
</dbReference>
<dbReference type="GO" id="GO:0071970">
    <property type="term" value="P:fungal-type cell wall (1-&gt;3)-beta-D-glucan biosynthetic process"/>
    <property type="evidence" value="ECO:0007669"/>
    <property type="project" value="TreeGrafter"/>
</dbReference>
<accession>A0A427YWH0</accession>
<dbReference type="EMBL" id="RSCD01000001">
    <property type="protein sequence ID" value="RSH95483.1"/>
    <property type="molecule type" value="Genomic_DNA"/>
</dbReference>
<keyword evidence="4 10" id="KW-0336">GPI-anchor</keyword>
<dbReference type="PANTHER" id="PTHR31468:SF2">
    <property type="entry name" value="1,3-BETA-GLUCANOSYLTRANSFERASE GAS1"/>
    <property type="match status" value="1"/>
</dbReference>
<evidence type="ECO:0000256" key="10">
    <source>
        <dbReference type="RuleBase" id="RU361209"/>
    </source>
</evidence>
<dbReference type="Pfam" id="PF07983">
    <property type="entry name" value="X8"/>
    <property type="match status" value="1"/>
</dbReference>
<proteinExistence type="inferred from homology"/>
<feature type="chain" id="PRO_5018822932" description="1,3-beta-glucanosyltransferase" evidence="10">
    <location>
        <begin position="19"/>
        <end position="631"/>
    </location>
</feature>
<dbReference type="Gene3D" id="1.20.58.1040">
    <property type="match status" value="1"/>
</dbReference>
<dbReference type="InterPro" id="IPR012946">
    <property type="entry name" value="X8"/>
</dbReference>
<dbReference type="GO" id="GO:0005886">
    <property type="term" value="C:plasma membrane"/>
    <property type="evidence" value="ECO:0007669"/>
    <property type="project" value="UniProtKB-SubCell"/>
</dbReference>
<dbReference type="OrthoDB" id="421038at2759"/>